<dbReference type="NCBIfam" id="NF033441">
    <property type="entry name" value="BREX_BrxC"/>
    <property type="match status" value="1"/>
</dbReference>
<dbReference type="InterPro" id="IPR027417">
    <property type="entry name" value="P-loop_NTPase"/>
</dbReference>
<name>A0A9D7DXG1_9PROT</name>
<gene>
    <name evidence="2" type="primary">brxC</name>
    <name evidence="2" type="ORF">IPH26_06870</name>
</gene>
<dbReference type="InterPro" id="IPR047679">
    <property type="entry name" value="BREX_BrxC"/>
</dbReference>
<sequence length="1180" mass="131725">MANTQIKELFAGDIYRRIEEVIKVDQTDEAILREELGEYVLTDAIRGHYKSILRSYWETPNKPHEGIAIWVSGFFGSGKSSFAKMLGLALQNRQVLGEAASEIFASRAGDTELQVLLKQISEHIPTDAVIFDVSTDRGIKSGNQTLTEIMYRLFLKSLGYAEDLDLAELEITLEQKGELKRFEETYREMFEQDWNANKDLIAFSLGEASAVMHRLFPSRYQTQDSWVQAVQDRADITAGRLAERCKDLMGRRRPQKNLVFVVDEVGQFVARDVQKMLDLQAAVQSLGRVGRGKIWIVVTSQEKLTELVGGLDDKRVELARLMDRFPLQVHLEPSDISEVTSKRVLAKNAAALDTLRDLYGKHSGRLTANTRLTADIQLPDLSTDRFQDLYPLLPYQIDLIIQVVSGLRTQGGATKHVGGANRTIIKLAQQLLIHEGVKLAEQPVGRLATIDQIYDLIASNIPSEIRGKIAAIKTEVPHPFAQPVAKAICLLQYVKSIHRTAENIASTLHPAVGADSVLPEVKEALRQLVDAHKVRVSDGQYRIPTPAEDDWEVTRASFQPKPGDINRIHADAVMALWEPRPSHNLQDARTFKGGLTFNGRSLFDEDIAFHVTLAERGVELERQATEARSRSQAERKSVFWVAGLDEHIDREMVEVFRSREILARKERAAKTKDETSLVAEEKLRLRTHETELRRLLREALLAGSIYFQGNDRSPGDTVAAVSQAASRVLGHVLPEVYDRFAEGAARVASKDLDTLMTNENLRGLTPIFAQLNLVRDEKGQTVFNTETGVLKEVMDRIENKTSYGETATGRYLADEFEKEPFGWNLDVVRLFVVALVRAGKVKATSKGTTIDSALSVEARNTFSSNNLFRACSFQKRVSGTDINDWLEAEAAYRDVFGKQLPELQASVIAEAIRREVGEAEEKLHEVHTTLLTHGLPGATVLQEAIDQMRAIRGGNEDDAILTFNGAHKALKEAVKRASELAAALTEPRLLDLKRARRALDSHWAFLDQEPDLPDGLRPKAEALADMMVRETFYRDLAQIDQHATAIETEYQARFQAAAAARTECYQQALATLHGNPAWTELNEEQQSRVAAALTNRASATVPASATIPFLRSELSACPQHLKAAVQQMMELIEGNRLVTINVGDFFAGRVETPEQLEAAIGALRQRIEKLLGEGKKVWIQ</sequence>
<evidence type="ECO:0000259" key="1">
    <source>
        <dbReference type="Pfam" id="PF25791"/>
    </source>
</evidence>
<comment type="caution">
    <text evidence="2">The sequence shown here is derived from an EMBL/GenBank/DDBJ whole genome shotgun (WGS) entry which is preliminary data.</text>
</comment>
<dbReference type="InterPro" id="IPR058038">
    <property type="entry name" value="BREX_BrxC_wHTH"/>
</dbReference>
<dbReference type="EMBL" id="JADJEV010000003">
    <property type="protein sequence ID" value="MBK6972675.1"/>
    <property type="molecule type" value="Genomic_DNA"/>
</dbReference>
<proteinExistence type="predicted"/>
<dbReference type="Proteomes" id="UP000807785">
    <property type="component" value="Unassembled WGS sequence"/>
</dbReference>
<dbReference type="SUPFAM" id="SSF52540">
    <property type="entry name" value="P-loop containing nucleoside triphosphate hydrolases"/>
    <property type="match status" value="1"/>
</dbReference>
<evidence type="ECO:0000313" key="3">
    <source>
        <dbReference type="Proteomes" id="UP000807785"/>
    </source>
</evidence>
<accession>A0A9D7DXG1</accession>
<dbReference type="AlphaFoldDB" id="A0A9D7DXG1"/>
<dbReference type="Pfam" id="PF25791">
    <property type="entry name" value="WHD_BREX_BrxC"/>
    <property type="match status" value="1"/>
</dbReference>
<organism evidence="2 3">
    <name type="scientific">Candidatus Methylophosphatis roskildensis</name>
    <dbReference type="NCBI Taxonomy" id="2899263"/>
    <lineage>
        <taxon>Bacteria</taxon>
        <taxon>Pseudomonadati</taxon>
        <taxon>Pseudomonadota</taxon>
        <taxon>Betaproteobacteria</taxon>
        <taxon>Nitrosomonadales</taxon>
        <taxon>Sterolibacteriaceae</taxon>
        <taxon>Candidatus Methylophosphatis</taxon>
    </lineage>
</organism>
<evidence type="ECO:0000313" key="2">
    <source>
        <dbReference type="EMBL" id="MBK6972675.1"/>
    </source>
</evidence>
<protein>
    <submittedName>
        <fullName evidence="2">BREX system P-loop protein BrxC</fullName>
    </submittedName>
</protein>
<feature type="domain" description="Probable ATP-binding protein BrxC winged helix-turn-helix" evidence="1">
    <location>
        <begin position="790"/>
        <end position="852"/>
    </location>
</feature>
<reference evidence="2" key="1">
    <citation type="submission" date="2020-10" db="EMBL/GenBank/DDBJ databases">
        <title>Connecting structure to function with the recovery of over 1000 high-quality activated sludge metagenome-assembled genomes encoding full-length rRNA genes using long-read sequencing.</title>
        <authorList>
            <person name="Singleton C.M."/>
            <person name="Petriglieri F."/>
            <person name="Kristensen J.M."/>
            <person name="Kirkegaard R.H."/>
            <person name="Michaelsen T.Y."/>
            <person name="Andersen M.H."/>
            <person name="Karst S.M."/>
            <person name="Dueholm M.S."/>
            <person name="Nielsen P.H."/>
            <person name="Albertsen M."/>
        </authorList>
    </citation>
    <scope>NUCLEOTIDE SEQUENCE</scope>
    <source>
        <strain evidence="2">Bjer_18-Q3-R1-45_BAT3C.347</strain>
    </source>
</reference>